<evidence type="ECO:0000256" key="1">
    <source>
        <dbReference type="SAM" id="SignalP"/>
    </source>
</evidence>
<organism evidence="2 3">
    <name type="scientific">Rikenella microfusus</name>
    <dbReference type="NCBI Taxonomy" id="28139"/>
    <lineage>
        <taxon>Bacteria</taxon>
        <taxon>Pseudomonadati</taxon>
        <taxon>Bacteroidota</taxon>
        <taxon>Bacteroidia</taxon>
        <taxon>Bacteroidales</taxon>
        <taxon>Rikenellaceae</taxon>
        <taxon>Rikenella</taxon>
    </lineage>
</organism>
<dbReference type="Proteomes" id="UP000255233">
    <property type="component" value="Unassembled WGS sequence"/>
</dbReference>
<gene>
    <name evidence="2" type="ORF">NCTC11190_02155</name>
</gene>
<evidence type="ECO:0000313" key="3">
    <source>
        <dbReference type="Proteomes" id="UP000255233"/>
    </source>
</evidence>
<name>A0A379MVQ1_9BACT</name>
<dbReference type="AlphaFoldDB" id="A0A379MVQ1"/>
<dbReference type="STRING" id="880526.GCA_000427365_01663"/>
<feature type="chain" id="PRO_5016855352" description="Arylsulfotransferase (ASST)" evidence="1">
    <location>
        <begin position="21"/>
        <end position="313"/>
    </location>
</feature>
<keyword evidence="3" id="KW-1185">Reference proteome</keyword>
<dbReference type="InterPro" id="IPR054550">
    <property type="entry name" value="Mala_s_1-like"/>
</dbReference>
<dbReference type="Pfam" id="PF22701">
    <property type="entry name" value="Mala_s_1-like"/>
    <property type="match status" value="1"/>
</dbReference>
<dbReference type="PROSITE" id="PS51257">
    <property type="entry name" value="PROKAR_LIPOPROTEIN"/>
    <property type="match status" value="1"/>
</dbReference>
<protein>
    <recommendedName>
        <fullName evidence="4">Arylsulfotransferase (ASST)</fullName>
    </recommendedName>
</protein>
<evidence type="ECO:0000313" key="2">
    <source>
        <dbReference type="EMBL" id="SUE34917.1"/>
    </source>
</evidence>
<evidence type="ECO:0008006" key="4">
    <source>
        <dbReference type="Google" id="ProtNLM"/>
    </source>
</evidence>
<dbReference type="OrthoDB" id="1007159at2"/>
<dbReference type="EMBL" id="UGVL01000001">
    <property type="protein sequence ID" value="SUE34917.1"/>
    <property type="molecule type" value="Genomic_DNA"/>
</dbReference>
<dbReference type="RefSeq" id="WP_051214445.1">
    <property type="nucleotide sequence ID" value="NZ_CALVFX010000006.1"/>
</dbReference>
<feature type="signal peptide" evidence="1">
    <location>
        <begin position="1"/>
        <end position="20"/>
    </location>
</feature>
<keyword evidence="1" id="KW-0732">Signal</keyword>
<dbReference type="SUPFAM" id="SSF101898">
    <property type="entry name" value="NHL repeat"/>
    <property type="match status" value="1"/>
</dbReference>
<sequence>MKRFIHKLASAAAVGTAAFAMVSCGGKTAAPQEKMLIAGSFWDTIAVVNRSAGDVIEWKYGLPAGSECNSVEIVPGGDVLLSYKKGARVIKRDAAGTVVWDYTDVADTAELQTATRLPDGGYLLAICGTPARIVELDSTGTQVRKEVRYDLGIRPAHAQFRRVAKAANGNYLIPIISAGKVLEIKDDSTLVAEYGVGGTPFSVQELPGGNLFVALGDGHSAVEIERAGGALVQRIDSIPGVPMHFVAYSERLANGNTLISNWQGHLPAEQQTAAQLVEIDPAGAVVWSYDGRGGRPVKGGGVDFVSAFYPFTE</sequence>
<proteinExistence type="predicted"/>
<accession>A0A379MVQ1</accession>
<reference evidence="2 3" key="1">
    <citation type="submission" date="2018-06" db="EMBL/GenBank/DDBJ databases">
        <authorList>
            <consortium name="Pathogen Informatics"/>
            <person name="Doyle S."/>
        </authorList>
    </citation>
    <scope>NUCLEOTIDE SEQUENCE [LARGE SCALE GENOMIC DNA]</scope>
    <source>
        <strain evidence="2 3">NCTC11190</strain>
    </source>
</reference>